<evidence type="ECO:0000256" key="3">
    <source>
        <dbReference type="ARBA" id="ARBA00022827"/>
    </source>
</evidence>
<dbReference type="Gene3D" id="3.30.9.10">
    <property type="entry name" value="D-Amino Acid Oxidase, subunit A, domain 2"/>
    <property type="match status" value="1"/>
</dbReference>
<evidence type="ECO:0000256" key="2">
    <source>
        <dbReference type="ARBA" id="ARBA00022630"/>
    </source>
</evidence>
<feature type="domain" description="FAD dependent oxidoreductase" evidence="5">
    <location>
        <begin position="5"/>
        <end position="366"/>
    </location>
</feature>
<dbReference type="EMBL" id="JAVREH010000012">
    <property type="protein sequence ID" value="MDT0261993.1"/>
    <property type="molecule type" value="Genomic_DNA"/>
</dbReference>
<gene>
    <name evidence="6" type="primary">solA</name>
    <name evidence="6" type="ORF">RM423_11350</name>
</gene>
<dbReference type="InterPro" id="IPR045170">
    <property type="entry name" value="MTOX"/>
</dbReference>
<dbReference type="EC" id="1.5.3.2" evidence="6"/>
<comment type="caution">
    <text evidence="6">The sequence shown here is derived from an EMBL/GenBank/DDBJ whole genome shotgun (WGS) entry which is preliminary data.</text>
</comment>
<dbReference type="InterPro" id="IPR036188">
    <property type="entry name" value="FAD/NAD-bd_sf"/>
</dbReference>
<evidence type="ECO:0000313" key="6">
    <source>
        <dbReference type="EMBL" id="MDT0261993.1"/>
    </source>
</evidence>
<organism evidence="6 7">
    <name type="scientific">Jatrophihabitans lederbergiae</name>
    <dbReference type="NCBI Taxonomy" id="3075547"/>
    <lineage>
        <taxon>Bacteria</taxon>
        <taxon>Bacillati</taxon>
        <taxon>Actinomycetota</taxon>
        <taxon>Actinomycetes</taxon>
        <taxon>Jatrophihabitantales</taxon>
        <taxon>Jatrophihabitantaceae</taxon>
        <taxon>Jatrophihabitans</taxon>
    </lineage>
</organism>
<dbReference type="RefSeq" id="WP_311423147.1">
    <property type="nucleotide sequence ID" value="NZ_JAVREH010000012.1"/>
</dbReference>
<comment type="cofactor">
    <cofactor evidence="1">
        <name>FAD</name>
        <dbReference type="ChEBI" id="CHEBI:57692"/>
    </cofactor>
</comment>
<evidence type="ECO:0000256" key="4">
    <source>
        <dbReference type="ARBA" id="ARBA00023002"/>
    </source>
</evidence>
<dbReference type="NCBIfam" id="NF008425">
    <property type="entry name" value="PRK11259.1"/>
    <property type="match status" value="1"/>
</dbReference>
<dbReference type="Pfam" id="PF01266">
    <property type="entry name" value="DAO"/>
    <property type="match status" value="1"/>
</dbReference>
<dbReference type="PANTHER" id="PTHR10961:SF7">
    <property type="entry name" value="FAD DEPENDENT OXIDOREDUCTASE DOMAIN-CONTAINING PROTEIN"/>
    <property type="match status" value="1"/>
</dbReference>
<dbReference type="GO" id="GO:0050131">
    <property type="term" value="F:N-methyl-L-amino-acid oxidase activity"/>
    <property type="evidence" value="ECO:0007669"/>
    <property type="project" value="UniProtKB-EC"/>
</dbReference>
<accession>A0ABU2JAH7</accession>
<dbReference type="Proteomes" id="UP001183176">
    <property type="component" value="Unassembled WGS sequence"/>
</dbReference>
<protein>
    <submittedName>
        <fullName evidence="6">N-methyl-L-tryptophan oxidase</fullName>
        <ecNumber evidence="6">1.5.3.2</ecNumber>
    </submittedName>
</protein>
<name>A0ABU2JAH7_9ACTN</name>
<proteinExistence type="predicted"/>
<dbReference type="SUPFAM" id="SSF51905">
    <property type="entry name" value="FAD/NAD(P)-binding domain"/>
    <property type="match status" value="1"/>
</dbReference>
<keyword evidence="3" id="KW-0274">FAD</keyword>
<evidence type="ECO:0000259" key="5">
    <source>
        <dbReference type="Pfam" id="PF01266"/>
    </source>
</evidence>
<keyword evidence="7" id="KW-1185">Reference proteome</keyword>
<keyword evidence="2" id="KW-0285">Flavoprotein</keyword>
<dbReference type="Gene3D" id="3.50.50.60">
    <property type="entry name" value="FAD/NAD(P)-binding domain"/>
    <property type="match status" value="1"/>
</dbReference>
<evidence type="ECO:0000313" key="7">
    <source>
        <dbReference type="Proteomes" id="UP001183176"/>
    </source>
</evidence>
<dbReference type="SUPFAM" id="SSF54373">
    <property type="entry name" value="FAD-linked reductases, C-terminal domain"/>
    <property type="match status" value="1"/>
</dbReference>
<dbReference type="InterPro" id="IPR006076">
    <property type="entry name" value="FAD-dep_OxRdtase"/>
</dbReference>
<sequence>MADYDVIVIGLGAMGSAAAHQLVLRGLRVLGIEQFTPAHTLGSSHGASRIVRKAYFERPDYVPLLVRAYELWDELGAKFGAELFTRCGALMIGRPESEVVSGTLASAKRWSLPHELLTPAQLHERFPQFALSEDQVAVYEADAGYVRPEVAVLANIELATGAGAELWFDTVVESVQLVPEGVRVVAGGKQVSAPKVVIATGAWAGRLADLNRYGVKVQRQTVHWFEPTNGADAFADDRFPVYMWALPVQPGEPNMELYGFPHLDGDRGVKAAIYRDTTNTDVNPDTVDRQVIEQEHERVRELLARSIPALAGPHTDSTVCMYAGVADDDFVLGVHPGSSGRLVLAIGFSGHGFKFVPVVGEIVADLVIDGKTRHEIGFLSPDRVAAQ</sequence>
<evidence type="ECO:0000256" key="1">
    <source>
        <dbReference type="ARBA" id="ARBA00001974"/>
    </source>
</evidence>
<dbReference type="PANTHER" id="PTHR10961">
    <property type="entry name" value="PEROXISOMAL SARCOSINE OXIDASE"/>
    <property type="match status" value="1"/>
</dbReference>
<keyword evidence="4 6" id="KW-0560">Oxidoreductase</keyword>
<reference evidence="7" key="1">
    <citation type="submission" date="2023-07" db="EMBL/GenBank/DDBJ databases">
        <title>30 novel species of actinomycetes from the DSMZ collection.</title>
        <authorList>
            <person name="Nouioui I."/>
        </authorList>
    </citation>
    <scope>NUCLEOTIDE SEQUENCE [LARGE SCALE GENOMIC DNA]</scope>
    <source>
        <strain evidence="7">DSM 44399</strain>
    </source>
</reference>